<feature type="domain" description="RelA/SpoT" evidence="2">
    <location>
        <begin position="50"/>
        <end position="186"/>
    </location>
</feature>
<dbReference type="Gene3D" id="3.30.460.10">
    <property type="entry name" value="Beta Polymerase, domain 2"/>
    <property type="match status" value="1"/>
</dbReference>
<protein>
    <submittedName>
        <fullName evidence="3">RelA/spoT family protein</fullName>
    </submittedName>
</protein>
<evidence type="ECO:0000256" key="1">
    <source>
        <dbReference type="ARBA" id="ARBA00004976"/>
    </source>
</evidence>
<dbReference type="SMART" id="SM00954">
    <property type="entry name" value="RelA_SpoT"/>
    <property type="match status" value="1"/>
</dbReference>
<proteinExistence type="predicted"/>
<comment type="pathway">
    <text evidence="1">Purine metabolism; ppGpp biosynthesis; ppGpp from GTP: step 1/2.</text>
</comment>
<accession>A0A9D2NQ27</accession>
<dbReference type="GO" id="GO:0015969">
    <property type="term" value="P:guanosine tetraphosphate metabolic process"/>
    <property type="evidence" value="ECO:0007669"/>
    <property type="project" value="InterPro"/>
</dbReference>
<dbReference type="PANTHER" id="PTHR41773:SF1">
    <property type="entry name" value="RELA_SPOT DOMAIN-CONTAINING PROTEIN"/>
    <property type="match status" value="1"/>
</dbReference>
<comment type="caution">
    <text evidence="3">The sequence shown here is derived from an EMBL/GenBank/DDBJ whole genome shotgun (WGS) entry which is preliminary data.</text>
</comment>
<evidence type="ECO:0000313" key="4">
    <source>
        <dbReference type="Proteomes" id="UP000823896"/>
    </source>
</evidence>
<sequence length="461" mass="55034">MRLKVFEIIDETVDLLENDRPFYESCLEDIRRLLRWMLGKGNEMVMEVRGRIKGSESLREKIIRNRFYMKYDHAEDILSSLSDLIGVSIECRFIHEESELLAQLRKVLSESDADGYWFHPEYPQLRMDIRSQQPQIQKNGFSIYRIDGRYSREGRCVNVELQIKSLVDTFWGEIEHKLVYKNANYYVYDDFMKELLASLKASLTIVDRQMNIIFNEMQDNSKNNLEVTQNSFESLITKGINDIFNRKLLDSVGFSMNIKNTSKILGHYIFLKDAQMNRNQSDHINALFYMFRKLNSVQLDFTSIITMEGEFESDDVFIRTLGNYLLEVLNTDYDWYVFFRMLFAIEPDNNINDFRMFLNVIKNYLVDDYWLNTSFVRLPMEDAAVLQRECLQMLADSLVHIGTIHILHDDKMSQINRDFVLFVEELEQRTISYRDFMQYHEAYHEEWLRRCALIFGREKRE</sequence>
<name>A0A9D2NQ27_9FIRM</name>
<dbReference type="SUPFAM" id="SSF81301">
    <property type="entry name" value="Nucleotidyltransferase"/>
    <property type="match status" value="1"/>
</dbReference>
<dbReference type="InterPro" id="IPR007685">
    <property type="entry name" value="RelA_SpoT"/>
</dbReference>
<dbReference type="Pfam" id="PF04607">
    <property type="entry name" value="RelA_SpoT"/>
    <property type="match status" value="1"/>
</dbReference>
<dbReference type="PANTHER" id="PTHR41773">
    <property type="entry name" value="GTP PYROPHOSPHATASE-RELATED"/>
    <property type="match status" value="1"/>
</dbReference>
<reference evidence="3" key="1">
    <citation type="journal article" date="2021" name="PeerJ">
        <title>Extensive microbial diversity within the chicken gut microbiome revealed by metagenomics and culture.</title>
        <authorList>
            <person name="Gilroy R."/>
            <person name="Ravi A."/>
            <person name="Getino M."/>
            <person name="Pursley I."/>
            <person name="Horton D.L."/>
            <person name="Alikhan N.F."/>
            <person name="Baker D."/>
            <person name="Gharbi K."/>
            <person name="Hall N."/>
            <person name="Watson M."/>
            <person name="Adriaenssens E.M."/>
            <person name="Foster-Nyarko E."/>
            <person name="Jarju S."/>
            <person name="Secka A."/>
            <person name="Antonio M."/>
            <person name="Oren A."/>
            <person name="Chaudhuri R.R."/>
            <person name="La Ragione R."/>
            <person name="Hildebrand F."/>
            <person name="Pallen M.J."/>
        </authorList>
    </citation>
    <scope>NUCLEOTIDE SEQUENCE</scope>
    <source>
        <strain evidence="3">CHK187-11901</strain>
    </source>
</reference>
<evidence type="ECO:0000259" key="2">
    <source>
        <dbReference type="SMART" id="SM00954"/>
    </source>
</evidence>
<dbReference type="AlphaFoldDB" id="A0A9D2NQ27"/>
<gene>
    <name evidence="3" type="ORF">H9702_05235</name>
</gene>
<dbReference type="EMBL" id="DWWM01000032">
    <property type="protein sequence ID" value="HJC36516.1"/>
    <property type="molecule type" value="Genomic_DNA"/>
</dbReference>
<reference evidence="3" key="2">
    <citation type="submission" date="2021-04" db="EMBL/GenBank/DDBJ databases">
        <authorList>
            <person name="Gilroy R."/>
        </authorList>
    </citation>
    <scope>NUCLEOTIDE SEQUENCE</scope>
    <source>
        <strain evidence="3">CHK187-11901</strain>
    </source>
</reference>
<dbReference type="Gene3D" id="1.10.287.860">
    <property type="entry name" value="Nucleotidyltransferase"/>
    <property type="match status" value="1"/>
</dbReference>
<organism evidence="3 4">
    <name type="scientific">Candidatus Merdibacter merdavium</name>
    <dbReference type="NCBI Taxonomy" id="2838692"/>
    <lineage>
        <taxon>Bacteria</taxon>
        <taxon>Bacillati</taxon>
        <taxon>Bacillota</taxon>
        <taxon>Erysipelotrichia</taxon>
        <taxon>Erysipelotrichales</taxon>
        <taxon>Erysipelotrichaceae</taxon>
        <taxon>Merdibacter</taxon>
    </lineage>
</organism>
<dbReference type="Proteomes" id="UP000823896">
    <property type="component" value="Unassembled WGS sequence"/>
</dbReference>
<evidence type="ECO:0000313" key="3">
    <source>
        <dbReference type="EMBL" id="HJC36516.1"/>
    </source>
</evidence>
<dbReference type="InterPro" id="IPR043519">
    <property type="entry name" value="NT_sf"/>
</dbReference>